<keyword evidence="1" id="KW-0732">Signal</keyword>
<feature type="chain" id="PRO_5045884516" evidence="1">
    <location>
        <begin position="29"/>
        <end position="175"/>
    </location>
</feature>
<evidence type="ECO:0000313" key="4">
    <source>
        <dbReference type="Proteomes" id="UP001381174"/>
    </source>
</evidence>
<dbReference type="RefSeq" id="WP_336807818.1">
    <property type="nucleotide sequence ID" value="NZ_JBBBNY010000006.1"/>
</dbReference>
<organism evidence="3 4">
    <name type="scientific">Fulvimonas yonginensis</name>
    <dbReference type="NCBI Taxonomy" id="1495200"/>
    <lineage>
        <taxon>Bacteria</taxon>
        <taxon>Pseudomonadati</taxon>
        <taxon>Pseudomonadota</taxon>
        <taxon>Gammaproteobacteria</taxon>
        <taxon>Lysobacterales</taxon>
        <taxon>Rhodanobacteraceae</taxon>
        <taxon>Fulvimonas</taxon>
    </lineage>
</organism>
<reference evidence="3 4" key="1">
    <citation type="journal article" date="2014" name="Int. J. Syst. Evol. Microbiol.">
        <title>Fulvimonas yonginensis sp. nov., isolated from greenhouse soil, and emended description of the genus Fulvimonas.</title>
        <authorList>
            <person name="Ahn J.H."/>
            <person name="Kim S.J."/>
            <person name="Weon H.Y."/>
            <person name="Hong S.B."/>
            <person name="Seok S.J."/>
            <person name="Kwon S.W."/>
        </authorList>
    </citation>
    <scope>NUCLEOTIDE SEQUENCE [LARGE SCALE GENOMIC DNA]</scope>
    <source>
        <strain evidence="3 4">KACC 16952</strain>
    </source>
</reference>
<feature type="domain" description="Lipocalin-like" evidence="2">
    <location>
        <begin position="39"/>
        <end position="170"/>
    </location>
</feature>
<dbReference type="InterPro" id="IPR024311">
    <property type="entry name" value="Lipocalin-like"/>
</dbReference>
<feature type="signal peptide" evidence="1">
    <location>
        <begin position="1"/>
        <end position="28"/>
    </location>
</feature>
<protein>
    <submittedName>
        <fullName evidence="3">Lipocalin-like domain-containing protein</fullName>
    </submittedName>
</protein>
<gene>
    <name evidence="3" type="ORF">WAT24_10520</name>
</gene>
<keyword evidence="4" id="KW-1185">Reference proteome</keyword>
<sequence length="175" mass="19421">MPPRPARSRLFALAWLCAGFAWTCGALAATAAGDFPLAGTWNLVAADVQHPDGSRTRDYGAAPRGRLMIDRQGRYSLQIFRTDRPRFAGGDKAKGSAEEYRAAAMGSSTHFGTIRIDPARHLLVFHIEGASFPNWEGQQQSRRYEWQGDVLSYRVPPRPDGNVPITVWRRVAPAR</sequence>
<evidence type="ECO:0000256" key="1">
    <source>
        <dbReference type="SAM" id="SignalP"/>
    </source>
</evidence>
<evidence type="ECO:0000313" key="3">
    <source>
        <dbReference type="EMBL" id="MEI7037190.1"/>
    </source>
</evidence>
<proteinExistence type="predicted"/>
<accession>A0ABU8JD05</accession>
<dbReference type="EMBL" id="JBBBNY010000006">
    <property type="protein sequence ID" value="MEI7037190.1"/>
    <property type="molecule type" value="Genomic_DNA"/>
</dbReference>
<dbReference type="Proteomes" id="UP001381174">
    <property type="component" value="Unassembled WGS sequence"/>
</dbReference>
<evidence type="ECO:0000259" key="2">
    <source>
        <dbReference type="Pfam" id="PF13924"/>
    </source>
</evidence>
<dbReference type="Pfam" id="PF13924">
    <property type="entry name" value="Lipocalin_5"/>
    <property type="match status" value="1"/>
</dbReference>
<name>A0ABU8JD05_9GAMM</name>
<comment type="caution">
    <text evidence="3">The sequence shown here is derived from an EMBL/GenBank/DDBJ whole genome shotgun (WGS) entry which is preliminary data.</text>
</comment>